<organism evidence="1 2">
    <name type="scientific">Serinus canaria</name>
    <name type="common">Island canary</name>
    <name type="synonym">Fringilla canaria</name>
    <dbReference type="NCBI Taxonomy" id="9135"/>
    <lineage>
        <taxon>Eukaryota</taxon>
        <taxon>Metazoa</taxon>
        <taxon>Chordata</taxon>
        <taxon>Craniata</taxon>
        <taxon>Vertebrata</taxon>
        <taxon>Euteleostomi</taxon>
        <taxon>Archelosauria</taxon>
        <taxon>Archosauria</taxon>
        <taxon>Dinosauria</taxon>
        <taxon>Saurischia</taxon>
        <taxon>Theropoda</taxon>
        <taxon>Coelurosauria</taxon>
        <taxon>Aves</taxon>
        <taxon>Neognathae</taxon>
        <taxon>Neoaves</taxon>
        <taxon>Telluraves</taxon>
        <taxon>Australaves</taxon>
        <taxon>Passeriformes</taxon>
        <taxon>Passeroidea</taxon>
        <taxon>Fringillidae</taxon>
        <taxon>Carduelinae</taxon>
        <taxon>Serinus</taxon>
    </lineage>
</organism>
<evidence type="ECO:0000313" key="2">
    <source>
        <dbReference type="Proteomes" id="UP000694409"/>
    </source>
</evidence>
<protein>
    <submittedName>
        <fullName evidence="1">Uncharacterized protein</fullName>
    </submittedName>
</protein>
<dbReference type="Proteomes" id="UP000694409">
    <property type="component" value="Unassembled WGS sequence"/>
</dbReference>
<sequence length="51" mass="5934">MIQHPNVLLAMPGPRLYFLSVQYKGKNQRKVVELQSISFAFLEIQMSLLQK</sequence>
<evidence type="ECO:0000313" key="1">
    <source>
        <dbReference type="Ensembl" id="ENSSCAP00000014291.1"/>
    </source>
</evidence>
<keyword evidence="2" id="KW-1185">Reference proteome</keyword>
<accession>A0A8C9NAH5</accession>
<name>A0A8C9NAH5_SERCA</name>
<reference evidence="1" key="2">
    <citation type="submission" date="2025-09" db="UniProtKB">
        <authorList>
            <consortium name="Ensembl"/>
        </authorList>
    </citation>
    <scope>IDENTIFICATION</scope>
</reference>
<proteinExistence type="predicted"/>
<dbReference type="AlphaFoldDB" id="A0A8C9NAH5"/>
<reference evidence="1" key="1">
    <citation type="submission" date="2025-08" db="UniProtKB">
        <authorList>
            <consortium name="Ensembl"/>
        </authorList>
    </citation>
    <scope>IDENTIFICATION</scope>
</reference>
<dbReference type="Ensembl" id="ENSSCAT00000016030.1">
    <property type="protein sequence ID" value="ENSSCAP00000014291.1"/>
    <property type="gene ID" value="ENSSCAG00000010513.1"/>
</dbReference>